<dbReference type="InterPro" id="IPR011598">
    <property type="entry name" value="bHLH_dom"/>
</dbReference>
<dbReference type="Pfam" id="PF00010">
    <property type="entry name" value="HLH"/>
    <property type="match status" value="1"/>
</dbReference>
<dbReference type="AlphaFoldDB" id="A0A7K9SXG2"/>
<evidence type="ECO:0000259" key="10">
    <source>
        <dbReference type="PROSITE" id="PS50888"/>
    </source>
</evidence>
<dbReference type="PANTHER" id="PTHR15402:SF2">
    <property type="entry name" value="TRANSCRIPTION FACTOR LIKE 5"/>
    <property type="match status" value="1"/>
</dbReference>
<keyword evidence="7" id="KW-0804">Transcription</keyword>
<evidence type="ECO:0000256" key="5">
    <source>
        <dbReference type="ARBA" id="ARBA00023015"/>
    </source>
</evidence>
<dbReference type="GO" id="GO:0046983">
    <property type="term" value="F:protein dimerization activity"/>
    <property type="evidence" value="ECO:0007669"/>
    <property type="project" value="InterPro"/>
</dbReference>
<comment type="subcellular location">
    <subcellularLocation>
        <location evidence="1">Nucleus</location>
    </subcellularLocation>
</comment>
<evidence type="ECO:0000256" key="7">
    <source>
        <dbReference type="ARBA" id="ARBA00023163"/>
    </source>
</evidence>
<evidence type="ECO:0000256" key="3">
    <source>
        <dbReference type="ARBA" id="ARBA00022782"/>
    </source>
</evidence>
<evidence type="ECO:0000256" key="9">
    <source>
        <dbReference type="SAM" id="MobiDB-lite"/>
    </source>
</evidence>
<dbReference type="InterPro" id="IPR039583">
    <property type="entry name" value="TCFL5/SOLH1/2"/>
</dbReference>
<dbReference type="GO" id="GO:0005634">
    <property type="term" value="C:nucleus"/>
    <property type="evidence" value="ECO:0007669"/>
    <property type="project" value="UniProtKB-SubCell"/>
</dbReference>
<keyword evidence="8" id="KW-0539">Nucleus</keyword>
<dbReference type="GO" id="GO:0000981">
    <property type="term" value="F:DNA-binding transcription factor activity, RNA polymerase II-specific"/>
    <property type="evidence" value="ECO:0007669"/>
    <property type="project" value="TreeGrafter"/>
</dbReference>
<dbReference type="GO" id="GO:0000978">
    <property type="term" value="F:RNA polymerase II cis-regulatory region sequence-specific DNA binding"/>
    <property type="evidence" value="ECO:0007669"/>
    <property type="project" value="TreeGrafter"/>
</dbReference>
<dbReference type="Proteomes" id="UP000566440">
    <property type="component" value="Unassembled WGS sequence"/>
</dbReference>
<dbReference type="GO" id="GO:0007283">
    <property type="term" value="P:spermatogenesis"/>
    <property type="evidence" value="ECO:0007669"/>
    <property type="project" value="UniProtKB-KW"/>
</dbReference>
<comment type="caution">
    <text evidence="11">The sequence shown here is derived from an EMBL/GenBank/DDBJ whole genome shotgun (WGS) entry which is preliminary data.</text>
</comment>
<keyword evidence="3" id="KW-0221">Differentiation</keyword>
<reference evidence="11 12" key="1">
    <citation type="submission" date="2019-09" db="EMBL/GenBank/DDBJ databases">
        <title>Bird 10,000 Genomes (B10K) Project - Family phase.</title>
        <authorList>
            <person name="Zhang G."/>
        </authorList>
    </citation>
    <scope>NUCLEOTIDE SEQUENCE [LARGE SCALE GENOMIC DNA]</scope>
    <source>
        <strain evidence="11">B10K-DU-001-62</strain>
        <tissue evidence="11">Muscle</tissue>
    </source>
</reference>
<dbReference type="Gene3D" id="4.10.280.10">
    <property type="entry name" value="Helix-loop-helix DNA-binding domain"/>
    <property type="match status" value="1"/>
</dbReference>
<feature type="non-terminal residue" evidence="11">
    <location>
        <position position="496"/>
    </location>
</feature>
<gene>
    <name evidence="11" type="primary">Tcfl5</name>
    <name evidence="11" type="ORF">GALDEA_R03098</name>
</gene>
<dbReference type="GO" id="GO:0030154">
    <property type="term" value="P:cell differentiation"/>
    <property type="evidence" value="ECO:0007669"/>
    <property type="project" value="UniProtKB-KW"/>
</dbReference>
<evidence type="ECO:0000256" key="8">
    <source>
        <dbReference type="ARBA" id="ARBA00023242"/>
    </source>
</evidence>
<proteinExistence type="predicted"/>
<dbReference type="EMBL" id="VWZX01004911">
    <property type="protein sequence ID" value="NXI40266.1"/>
    <property type="molecule type" value="Genomic_DNA"/>
</dbReference>
<keyword evidence="12" id="KW-1185">Reference proteome</keyword>
<feature type="non-terminal residue" evidence="11">
    <location>
        <position position="1"/>
    </location>
</feature>
<feature type="region of interest" description="Disordered" evidence="9">
    <location>
        <begin position="241"/>
        <end position="260"/>
    </location>
</feature>
<keyword evidence="4" id="KW-0744">Spermatogenesis</keyword>
<evidence type="ECO:0000313" key="11">
    <source>
        <dbReference type="EMBL" id="NXI40266.1"/>
    </source>
</evidence>
<dbReference type="SMART" id="SM00353">
    <property type="entry name" value="HLH"/>
    <property type="match status" value="1"/>
</dbReference>
<dbReference type="PROSITE" id="PS50888">
    <property type="entry name" value="BHLH"/>
    <property type="match status" value="1"/>
</dbReference>
<keyword evidence="2" id="KW-0217">Developmental protein</keyword>
<name>A0A7K9SXG2_9PICI</name>
<dbReference type="OrthoDB" id="9946078at2759"/>
<evidence type="ECO:0000256" key="4">
    <source>
        <dbReference type="ARBA" id="ARBA00022871"/>
    </source>
</evidence>
<accession>A0A7K9SXG2</accession>
<organism evidence="11 12">
    <name type="scientific">Galbula dea</name>
    <dbReference type="NCBI Taxonomy" id="1109041"/>
    <lineage>
        <taxon>Eukaryota</taxon>
        <taxon>Metazoa</taxon>
        <taxon>Chordata</taxon>
        <taxon>Craniata</taxon>
        <taxon>Vertebrata</taxon>
        <taxon>Euteleostomi</taxon>
        <taxon>Archelosauria</taxon>
        <taxon>Archosauria</taxon>
        <taxon>Dinosauria</taxon>
        <taxon>Saurischia</taxon>
        <taxon>Theropoda</taxon>
        <taxon>Coelurosauria</taxon>
        <taxon>Aves</taxon>
        <taxon>Neognathae</taxon>
        <taxon>Neoaves</taxon>
        <taxon>Telluraves</taxon>
        <taxon>Coraciimorphae</taxon>
        <taxon>Piciformes</taxon>
        <taxon>Galbulidae</taxon>
        <taxon>Galbula</taxon>
    </lineage>
</organism>
<evidence type="ECO:0000313" key="12">
    <source>
        <dbReference type="Proteomes" id="UP000566440"/>
    </source>
</evidence>
<sequence length="496" mass="54316">PAPVAAGPEGSRDVSFGEQNLSFTTADVTEIEYTQLQHILYSHMEAQASGGEVEARFSSFSLPGSSADPFPQQSSLKSSQEGCLSGCSGNQSMYPVTHQAEVPSDSTLLSSNPRFGHADLQELTVMLLSESTLLWNQTCKSGSVEALGHDLVRVKCDEYFAGMNKENTPAENLALAPEPRPKSTVRVRLEDKFNSIQQEKPRCQEPQESGVTLNNLVTLICQPSEVVGAHQQESKCVDVGRTKTPAPSPAPSPAPLQFPPPLFAMSSRAAAGSANTAQAQPSGASCNVMEAAKHQDLGIPKTMSFCCQETESTKQAVAAVNKALPEEVWVKLGGDTLCKQEMNRSSHSPGETKTNRKPLAQIQNLCVESQSFASAQVPWQSSPSMQMHCDILEGINQRRERHNRLERDRRWRRIRLCCDELNLLVPFCTADTDKATTLQWTTAFLKYIKDRFGDSLKQDFETVFCAKRGKAQKLASSDSFVTQPVQENTRGFGNQV</sequence>
<dbReference type="InterPro" id="IPR036638">
    <property type="entry name" value="HLH_DNA-bd_sf"/>
</dbReference>
<dbReference type="PANTHER" id="PTHR15402">
    <property type="entry name" value="TRANSCRIPTION FACTOR-LIKE 5 PROTEIN"/>
    <property type="match status" value="1"/>
</dbReference>
<keyword evidence="5" id="KW-0805">Transcription regulation</keyword>
<evidence type="ECO:0000256" key="6">
    <source>
        <dbReference type="ARBA" id="ARBA00023125"/>
    </source>
</evidence>
<keyword evidence="6" id="KW-0238">DNA-binding</keyword>
<evidence type="ECO:0000256" key="2">
    <source>
        <dbReference type="ARBA" id="ARBA00022473"/>
    </source>
</evidence>
<evidence type="ECO:0000256" key="1">
    <source>
        <dbReference type="ARBA" id="ARBA00004123"/>
    </source>
</evidence>
<dbReference type="FunFam" id="4.10.280.10:FF:000057">
    <property type="entry name" value="transcription factor-like 5 protein-like"/>
    <property type="match status" value="1"/>
</dbReference>
<feature type="compositionally biased region" description="Pro residues" evidence="9">
    <location>
        <begin position="246"/>
        <end position="260"/>
    </location>
</feature>
<dbReference type="SUPFAM" id="SSF47459">
    <property type="entry name" value="HLH, helix-loop-helix DNA-binding domain"/>
    <property type="match status" value="1"/>
</dbReference>
<protein>
    <submittedName>
        <fullName evidence="11">TCFL5 protein</fullName>
    </submittedName>
</protein>
<feature type="domain" description="BHLH" evidence="10">
    <location>
        <begin position="398"/>
        <end position="448"/>
    </location>
</feature>